<name>A0ABY4HJR8_9FLAO</name>
<organism evidence="3 4">
    <name type="scientific">Flavobacterium sediminilitoris</name>
    <dbReference type="NCBI Taxonomy" id="2024526"/>
    <lineage>
        <taxon>Bacteria</taxon>
        <taxon>Pseudomonadati</taxon>
        <taxon>Bacteroidota</taxon>
        <taxon>Flavobacteriia</taxon>
        <taxon>Flavobacteriales</taxon>
        <taxon>Flavobacteriaceae</taxon>
        <taxon>Flavobacterium</taxon>
    </lineage>
</organism>
<keyword evidence="4" id="KW-1185">Reference proteome</keyword>
<sequence>MKKLFYLLIIIPFMCIGQMPNLVVNPDFEQGSIPNLPGQISYATGWNDQCTDPLMFTNGGAGVDLLDRSSSNPSLKVPTNLWGSIDERTGDRRYAHLWQTQNAGPLGNQLAGERLKGSLTTSLATGDYRVCFWGARATTSLLSLDNPYQIVEVYLVNNNNCETSGKLILTTANMTYDGGGNSIWRLYCANFTISSSEAGQFNKILFKIKTPPNTPSYRHKQSVYIDEVSITKGCEDIVLNLPNEIEVCDNNFEELCGPYSTFPTPIYTYEWWGPHPTLPVSTLLSTSRCFTPNRYGSYKFKITDQNGCTTEHIITIKKPKIVLPEIANIEWCPGVSKDPIFAGWPTNPFIGYNCDYSIQWTFNGSILGGYNDYRIPFQGEGVYCVLVTFSDYSVEKCFTATKCCKPKTEFAVSWYAGANPHTITVSNYVANIGDYDSETFYVYKDCNNDGNSGPWTLVNSISRSSNFNTPLHFENLDPNCAYKIVHAVSKICLRQSFIHTEYVGGNLGKIVFSLSPNPAIDRVTISIEDYNSTLNYLLSIYDFSGNKLEEKNINLSRTSINISNYNKGIYFIKVSNGKETETLKLVKE</sequence>
<evidence type="ECO:0000259" key="2">
    <source>
        <dbReference type="Pfam" id="PF18962"/>
    </source>
</evidence>
<evidence type="ECO:0000313" key="3">
    <source>
        <dbReference type="EMBL" id="UOX33104.1"/>
    </source>
</evidence>
<dbReference type="Pfam" id="PF18962">
    <property type="entry name" value="Por_Secre_tail"/>
    <property type="match status" value="1"/>
</dbReference>
<reference evidence="3" key="2">
    <citation type="submission" date="2022-04" db="EMBL/GenBank/DDBJ databases">
        <title>Complete Genome Sequence of Flavobacterium sediminilitoris YSM-43, Isolated from a Tidal Sediment.</title>
        <authorList>
            <person name="Lee P.A."/>
        </authorList>
    </citation>
    <scope>NUCLEOTIDE SEQUENCE</scope>
    <source>
        <strain evidence="3">YSM-43</strain>
    </source>
</reference>
<feature type="domain" description="Secretion system C-terminal sorting" evidence="2">
    <location>
        <begin position="516"/>
        <end position="585"/>
    </location>
</feature>
<dbReference type="EMBL" id="CP090145">
    <property type="protein sequence ID" value="UOX33104.1"/>
    <property type="molecule type" value="Genomic_DNA"/>
</dbReference>
<accession>A0ABY4HJR8</accession>
<keyword evidence="1" id="KW-0732">Signal</keyword>
<evidence type="ECO:0000256" key="1">
    <source>
        <dbReference type="ARBA" id="ARBA00022729"/>
    </source>
</evidence>
<gene>
    <name evidence="3" type="ORF">LXD69_13785</name>
</gene>
<dbReference type="InterPro" id="IPR026444">
    <property type="entry name" value="Secre_tail"/>
</dbReference>
<proteinExistence type="predicted"/>
<dbReference type="Proteomes" id="UP000830454">
    <property type="component" value="Chromosome"/>
</dbReference>
<dbReference type="NCBIfam" id="TIGR04183">
    <property type="entry name" value="Por_Secre_tail"/>
    <property type="match status" value="1"/>
</dbReference>
<reference evidence="3" key="1">
    <citation type="submission" date="2021-12" db="EMBL/GenBank/DDBJ databases">
        <authorList>
            <person name="Cha I.-T."/>
            <person name="Lee K.-E."/>
            <person name="Park S.-J."/>
        </authorList>
    </citation>
    <scope>NUCLEOTIDE SEQUENCE</scope>
    <source>
        <strain evidence="3">YSM-43</strain>
    </source>
</reference>
<protein>
    <submittedName>
        <fullName evidence="3">T9SS type A sorting domain-containing protein</fullName>
    </submittedName>
</protein>
<dbReference type="RefSeq" id="WP_246915831.1">
    <property type="nucleotide sequence ID" value="NZ_CP090145.1"/>
</dbReference>
<evidence type="ECO:0000313" key="4">
    <source>
        <dbReference type="Proteomes" id="UP000830454"/>
    </source>
</evidence>